<proteinExistence type="predicted"/>
<gene>
    <name evidence="2" type="ordered locus">MTR_2g020335</name>
</gene>
<protein>
    <recommendedName>
        <fullName evidence="5">Transmembrane protein</fullName>
    </recommendedName>
</protein>
<feature type="chain" id="PRO_5014500229" description="Transmembrane protein" evidence="1">
    <location>
        <begin position="20"/>
        <end position="88"/>
    </location>
</feature>
<dbReference type="PaxDb" id="3880-AES64262"/>
<dbReference type="Proteomes" id="UP000002051">
    <property type="component" value="Chromosome 2"/>
</dbReference>
<evidence type="ECO:0000313" key="3">
    <source>
        <dbReference type="EnsemblPlants" id="KEH36707"/>
    </source>
</evidence>
<keyword evidence="4" id="KW-1185">Reference proteome</keyword>
<dbReference type="AlphaFoldDB" id="A0A072V4F1"/>
<dbReference type="EMBL" id="CM001218">
    <property type="protein sequence ID" value="KEH36707.1"/>
    <property type="molecule type" value="Genomic_DNA"/>
</dbReference>
<reference evidence="2 4" key="2">
    <citation type="journal article" date="2014" name="BMC Genomics">
        <title>An improved genome release (version Mt4.0) for the model legume Medicago truncatula.</title>
        <authorList>
            <person name="Tang H."/>
            <person name="Krishnakumar V."/>
            <person name="Bidwell S."/>
            <person name="Rosen B."/>
            <person name="Chan A."/>
            <person name="Zhou S."/>
            <person name="Gentzbittel L."/>
            <person name="Childs K.L."/>
            <person name="Yandell M."/>
            <person name="Gundlach H."/>
            <person name="Mayer K.F."/>
            <person name="Schwartz D.C."/>
            <person name="Town C.D."/>
        </authorList>
    </citation>
    <scope>GENOME REANNOTATION</scope>
    <source>
        <strain evidence="2">A17</strain>
        <strain evidence="3 4">cv. Jemalong A17</strain>
    </source>
</reference>
<evidence type="ECO:0008006" key="5">
    <source>
        <dbReference type="Google" id="ProtNLM"/>
    </source>
</evidence>
<name>A0A072V4F1_MEDTR</name>
<evidence type="ECO:0000313" key="4">
    <source>
        <dbReference type="Proteomes" id="UP000002051"/>
    </source>
</evidence>
<reference evidence="2 4" key="1">
    <citation type="journal article" date="2011" name="Nature">
        <title>The Medicago genome provides insight into the evolution of rhizobial symbioses.</title>
        <authorList>
            <person name="Young N.D."/>
            <person name="Debelle F."/>
            <person name="Oldroyd G.E."/>
            <person name="Geurts R."/>
            <person name="Cannon S.B."/>
            <person name="Udvardi M.K."/>
            <person name="Benedito V.A."/>
            <person name="Mayer K.F."/>
            <person name="Gouzy J."/>
            <person name="Schoof H."/>
            <person name="Van de Peer Y."/>
            <person name="Proost S."/>
            <person name="Cook D.R."/>
            <person name="Meyers B.C."/>
            <person name="Spannagl M."/>
            <person name="Cheung F."/>
            <person name="De Mita S."/>
            <person name="Krishnakumar V."/>
            <person name="Gundlach H."/>
            <person name="Zhou S."/>
            <person name="Mudge J."/>
            <person name="Bharti A.K."/>
            <person name="Murray J.D."/>
            <person name="Naoumkina M.A."/>
            <person name="Rosen B."/>
            <person name="Silverstein K.A."/>
            <person name="Tang H."/>
            <person name="Rombauts S."/>
            <person name="Zhao P.X."/>
            <person name="Zhou P."/>
            <person name="Barbe V."/>
            <person name="Bardou P."/>
            <person name="Bechner M."/>
            <person name="Bellec A."/>
            <person name="Berger A."/>
            <person name="Berges H."/>
            <person name="Bidwell S."/>
            <person name="Bisseling T."/>
            <person name="Choisne N."/>
            <person name="Couloux A."/>
            <person name="Denny R."/>
            <person name="Deshpande S."/>
            <person name="Dai X."/>
            <person name="Doyle J.J."/>
            <person name="Dudez A.M."/>
            <person name="Farmer A.D."/>
            <person name="Fouteau S."/>
            <person name="Franken C."/>
            <person name="Gibelin C."/>
            <person name="Gish J."/>
            <person name="Goldstein S."/>
            <person name="Gonzalez A.J."/>
            <person name="Green P.J."/>
            <person name="Hallab A."/>
            <person name="Hartog M."/>
            <person name="Hua A."/>
            <person name="Humphray S.J."/>
            <person name="Jeong D.H."/>
            <person name="Jing Y."/>
            <person name="Jocker A."/>
            <person name="Kenton S.M."/>
            <person name="Kim D.J."/>
            <person name="Klee K."/>
            <person name="Lai H."/>
            <person name="Lang C."/>
            <person name="Lin S."/>
            <person name="Macmil S.L."/>
            <person name="Magdelenat G."/>
            <person name="Matthews L."/>
            <person name="McCorrison J."/>
            <person name="Monaghan E.L."/>
            <person name="Mun J.H."/>
            <person name="Najar F.Z."/>
            <person name="Nicholson C."/>
            <person name="Noirot C."/>
            <person name="O'Bleness M."/>
            <person name="Paule C.R."/>
            <person name="Poulain J."/>
            <person name="Prion F."/>
            <person name="Qin B."/>
            <person name="Qu C."/>
            <person name="Retzel E.F."/>
            <person name="Riddle C."/>
            <person name="Sallet E."/>
            <person name="Samain S."/>
            <person name="Samson N."/>
            <person name="Sanders I."/>
            <person name="Saurat O."/>
            <person name="Scarpelli C."/>
            <person name="Schiex T."/>
            <person name="Segurens B."/>
            <person name="Severin A.J."/>
            <person name="Sherrier D.J."/>
            <person name="Shi R."/>
            <person name="Sims S."/>
            <person name="Singer S.R."/>
            <person name="Sinharoy S."/>
            <person name="Sterck L."/>
            <person name="Viollet A."/>
            <person name="Wang B.B."/>
            <person name="Wang K."/>
            <person name="Wang M."/>
            <person name="Wang X."/>
            <person name="Warfsmann J."/>
            <person name="Weissenbach J."/>
            <person name="White D.D."/>
            <person name="White J.D."/>
            <person name="Wiley G.B."/>
            <person name="Wincker P."/>
            <person name="Xing Y."/>
            <person name="Yang L."/>
            <person name="Yao Z."/>
            <person name="Ying F."/>
            <person name="Zhai J."/>
            <person name="Zhou L."/>
            <person name="Zuber A."/>
            <person name="Denarie J."/>
            <person name="Dixon R.A."/>
            <person name="May G.D."/>
            <person name="Schwartz D.C."/>
            <person name="Rogers J."/>
            <person name="Quetier F."/>
            <person name="Town C.D."/>
            <person name="Roe B.A."/>
        </authorList>
    </citation>
    <scope>NUCLEOTIDE SEQUENCE [LARGE SCALE GENOMIC DNA]</scope>
    <source>
        <strain evidence="2">A17</strain>
        <strain evidence="3 4">cv. Jemalong A17</strain>
    </source>
</reference>
<keyword evidence="1" id="KW-0732">Signal</keyword>
<feature type="signal peptide" evidence="1">
    <location>
        <begin position="1"/>
        <end position="19"/>
    </location>
</feature>
<dbReference type="HOGENOM" id="CLU_2472420_0_0_1"/>
<evidence type="ECO:0000313" key="2">
    <source>
        <dbReference type="EMBL" id="KEH36707.1"/>
    </source>
</evidence>
<accession>A0A072V4F1</accession>
<reference evidence="3" key="3">
    <citation type="submission" date="2015-04" db="UniProtKB">
        <authorList>
            <consortium name="EnsemblPlants"/>
        </authorList>
    </citation>
    <scope>IDENTIFICATION</scope>
    <source>
        <strain evidence="3">cv. Jemalong A17</strain>
    </source>
</reference>
<sequence length="88" mass="9877">MLITNQIIMLCLLFWVLEEEEAPPELDIDEIENLLYRGDSAIPIVGDSLRNHQVDEDSGVDGDDGIEDIVIPRVIIDYGATSLDDYND</sequence>
<organism evidence="2 4">
    <name type="scientific">Medicago truncatula</name>
    <name type="common">Barrel medic</name>
    <name type="synonym">Medicago tribuloides</name>
    <dbReference type="NCBI Taxonomy" id="3880"/>
    <lineage>
        <taxon>Eukaryota</taxon>
        <taxon>Viridiplantae</taxon>
        <taxon>Streptophyta</taxon>
        <taxon>Embryophyta</taxon>
        <taxon>Tracheophyta</taxon>
        <taxon>Spermatophyta</taxon>
        <taxon>Magnoliopsida</taxon>
        <taxon>eudicotyledons</taxon>
        <taxon>Gunneridae</taxon>
        <taxon>Pentapetalae</taxon>
        <taxon>rosids</taxon>
        <taxon>fabids</taxon>
        <taxon>Fabales</taxon>
        <taxon>Fabaceae</taxon>
        <taxon>Papilionoideae</taxon>
        <taxon>50 kb inversion clade</taxon>
        <taxon>NPAAA clade</taxon>
        <taxon>Hologalegina</taxon>
        <taxon>IRL clade</taxon>
        <taxon>Trifolieae</taxon>
        <taxon>Medicago</taxon>
    </lineage>
</organism>
<evidence type="ECO:0000256" key="1">
    <source>
        <dbReference type="SAM" id="SignalP"/>
    </source>
</evidence>
<dbReference type="EnsemblPlants" id="KEH36707">
    <property type="protein sequence ID" value="KEH36707"/>
    <property type="gene ID" value="MTR_2g020335"/>
</dbReference>